<organism evidence="9 10">
    <name type="scientific">Natronorubrum halalkaliphilum</name>
    <dbReference type="NCBI Taxonomy" id="2691917"/>
    <lineage>
        <taxon>Archaea</taxon>
        <taxon>Methanobacteriati</taxon>
        <taxon>Methanobacteriota</taxon>
        <taxon>Stenosarchaea group</taxon>
        <taxon>Halobacteria</taxon>
        <taxon>Halobacteriales</taxon>
        <taxon>Natrialbaceae</taxon>
        <taxon>Natronorubrum</taxon>
    </lineage>
</organism>
<comment type="similarity">
    <text evidence="2">Belongs to the methyl-accepting chemotaxis (MCP) protein family.</text>
</comment>
<dbReference type="SUPFAM" id="SSF158472">
    <property type="entry name" value="HAMP domain-like"/>
    <property type="match status" value="1"/>
</dbReference>
<dbReference type="InterPro" id="IPR004089">
    <property type="entry name" value="MCPsignal_dom"/>
</dbReference>
<dbReference type="SMART" id="SM00283">
    <property type="entry name" value="MA"/>
    <property type="match status" value="1"/>
</dbReference>
<comment type="caution">
    <text evidence="9">The sequence shown here is derived from an EMBL/GenBank/DDBJ whole genome shotgun (WGS) entry which is preliminary data.</text>
</comment>
<dbReference type="CDD" id="cd18773">
    <property type="entry name" value="PDC1_HK_sensor"/>
    <property type="match status" value="1"/>
</dbReference>
<dbReference type="SMART" id="SM00304">
    <property type="entry name" value="HAMP"/>
    <property type="match status" value="2"/>
</dbReference>
<feature type="domain" description="HAMP" evidence="8">
    <location>
        <begin position="423"/>
        <end position="476"/>
    </location>
</feature>
<evidence type="ECO:0000256" key="2">
    <source>
        <dbReference type="ARBA" id="ARBA00029447"/>
    </source>
</evidence>
<feature type="compositionally biased region" description="Polar residues" evidence="5">
    <location>
        <begin position="487"/>
        <end position="510"/>
    </location>
</feature>
<feature type="coiled-coil region" evidence="4">
    <location>
        <begin position="556"/>
        <end position="610"/>
    </location>
</feature>
<evidence type="ECO:0000256" key="1">
    <source>
        <dbReference type="ARBA" id="ARBA00023224"/>
    </source>
</evidence>
<evidence type="ECO:0000259" key="8">
    <source>
        <dbReference type="PROSITE" id="PS50885"/>
    </source>
</evidence>
<dbReference type="Proteomes" id="UP000434101">
    <property type="component" value="Unassembled WGS sequence"/>
</dbReference>
<dbReference type="Pfam" id="PF00015">
    <property type="entry name" value="MCPsignal"/>
    <property type="match status" value="1"/>
</dbReference>
<dbReference type="GO" id="GO:0007165">
    <property type="term" value="P:signal transduction"/>
    <property type="evidence" value="ECO:0007669"/>
    <property type="project" value="UniProtKB-KW"/>
</dbReference>
<evidence type="ECO:0000259" key="7">
    <source>
        <dbReference type="PROSITE" id="PS50111"/>
    </source>
</evidence>
<dbReference type="PANTHER" id="PTHR32089:SF112">
    <property type="entry name" value="LYSOZYME-LIKE PROTEIN-RELATED"/>
    <property type="match status" value="1"/>
</dbReference>
<feature type="region of interest" description="Disordered" evidence="5">
    <location>
        <begin position="732"/>
        <end position="761"/>
    </location>
</feature>
<feature type="domain" description="Methyl-accepting transducer" evidence="7">
    <location>
        <begin position="495"/>
        <end position="733"/>
    </location>
</feature>
<dbReference type="EMBL" id="WUYX01000053">
    <property type="protein sequence ID" value="MXV63552.1"/>
    <property type="molecule type" value="Genomic_DNA"/>
</dbReference>
<dbReference type="Gene3D" id="6.10.250.1910">
    <property type="match status" value="1"/>
</dbReference>
<keyword evidence="1 3" id="KW-0807">Transducer</keyword>
<dbReference type="PANTHER" id="PTHR32089">
    <property type="entry name" value="METHYL-ACCEPTING CHEMOTAXIS PROTEIN MCPB"/>
    <property type="match status" value="1"/>
</dbReference>
<feature type="region of interest" description="Disordered" evidence="5">
    <location>
        <begin position="780"/>
        <end position="809"/>
    </location>
</feature>
<evidence type="ECO:0000313" key="10">
    <source>
        <dbReference type="Proteomes" id="UP000434101"/>
    </source>
</evidence>
<dbReference type="RefSeq" id="WP_160066362.1">
    <property type="nucleotide sequence ID" value="NZ_WUYX01000053.1"/>
</dbReference>
<dbReference type="PROSITE" id="PS50111">
    <property type="entry name" value="CHEMOTAXIS_TRANSDUC_2"/>
    <property type="match status" value="1"/>
</dbReference>
<feature type="region of interest" description="Disordered" evidence="5">
    <location>
        <begin position="486"/>
        <end position="510"/>
    </location>
</feature>
<name>A0A6B0VS00_9EURY</name>
<sequence>MTGQSSESKTNPESAPASETSGLTQLSQAIVPSIIRESYRAKFVISILLIVVVLSVVGGIGYVDAERTVENDAEQQLTATVEMHADSINEWTIAMESHTRSLSSATALSGTDAETAEAHVIETQAKLPVDVRAIHIVDMNGGEILTSTNGELRSQSLSSVDEPWTDIEPGVDLTAANDVWSSPTAYRAGTFDDQVISFASPIEGDEARIAVVVGTIEYRVDGLRQLHEDQETMILNTDGDTVLASDELGGNPDEEVVEALGGVRDGTAFERDGDLVTAYAATADNDWVAVTTVPGEQAFAASNAVGWTVLSIVGTGLVTLVVGGFFLARHTVTPLKDLRNRAERMENNDLTVDLSTDRVDEVGRLYRAFDEMRDTLQAQITEAKSAQEEAETAQEEAETAQQEAEEAREAAEAERERMADVMAELQRAADQYSRTMRTAADGDLTVRATVDTDNEQMREIGEEFNAMLEELETTVSRVKQFADDVSTESSDVKASSTEVQRASEQVADSVQEISDATEQQNERLQTVETEMSDLSASTEEIASTASQVVGVAEQTVESSQRGREAAEEAIEEMSEVETEAERAVETIQSLEDEVEQIDELIDAISDVADQTNLLALNASIEATRAGADGEADGFDMVAQEIKELSADAKEAAGEIETRIETIREKTDESVAVVEGTSDKVEQGTEAVEPAVESLEEITDYAEDTNHGVREISEATDDQAASTEQVVTALDDVASRSEESAAEAGNVSAAAEEQTASLTDVTQSVTALAERASDLSEMLDRFDTANDRGDELRYDETDAVAEQRSPSLER</sequence>
<evidence type="ECO:0000256" key="6">
    <source>
        <dbReference type="SAM" id="Phobius"/>
    </source>
</evidence>
<dbReference type="OrthoDB" id="8523at2157"/>
<dbReference type="InterPro" id="IPR003660">
    <property type="entry name" value="HAMP_dom"/>
</dbReference>
<feature type="compositionally biased region" description="Basic and acidic residues" evidence="5">
    <location>
        <begin position="780"/>
        <end position="795"/>
    </location>
</feature>
<evidence type="ECO:0000256" key="5">
    <source>
        <dbReference type="SAM" id="MobiDB-lite"/>
    </source>
</evidence>
<dbReference type="GO" id="GO:0016020">
    <property type="term" value="C:membrane"/>
    <property type="evidence" value="ECO:0007669"/>
    <property type="project" value="InterPro"/>
</dbReference>
<protein>
    <submittedName>
        <fullName evidence="9">HAMP domain-containing protein</fullName>
    </submittedName>
</protein>
<accession>A0A6B0VS00</accession>
<dbReference type="Pfam" id="PF00672">
    <property type="entry name" value="HAMP"/>
    <property type="match status" value="2"/>
</dbReference>
<feature type="transmembrane region" description="Helical" evidence="6">
    <location>
        <begin position="43"/>
        <end position="63"/>
    </location>
</feature>
<dbReference type="PROSITE" id="PS50885">
    <property type="entry name" value="HAMP"/>
    <property type="match status" value="2"/>
</dbReference>
<feature type="compositionally biased region" description="Acidic residues" evidence="5">
    <location>
        <begin position="388"/>
        <end position="404"/>
    </location>
</feature>
<keyword evidence="6" id="KW-1133">Transmembrane helix</keyword>
<proteinExistence type="inferred from homology"/>
<reference evidence="9 10" key="1">
    <citation type="submission" date="2020-01" db="EMBL/GenBank/DDBJ databases">
        <title>Natronorubrum sp. JWXQ-INN 674 isolated from Inner Mongolia Autonomous Region of China.</title>
        <authorList>
            <person name="Xue Q."/>
        </authorList>
    </citation>
    <scope>NUCLEOTIDE SEQUENCE [LARGE SCALE GENOMIC DNA]</scope>
    <source>
        <strain evidence="9 10">JWXQ-INN-674</strain>
    </source>
</reference>
<keyword evidence="4" id="KW-0175">Coiled coil</keyword>
<dbReference type="SUPFAM" id="SSF58104">
    <property type="entry name" value="Methyl-accepting chemotaxis protein (MCP) signaling domain"/>
    <property type="match status" value="1"/>
</dbReference>
<feature type="compositionally biased region" description="Low complexity" evidence="5">
    <location>
        <begin position="741"/>
        <end position="752"/>
    </location>
</feature>
<evidence type="ECO:0000256" key="4">
    <source>
        <dbReference type="SAM" id="Coils"/>
    </source>
</evidence>
<feature type="region of interest" description="Disordered" evidence="5">
    <location>
        <begin position="385"/>
        <end position="413"/>
    </location>
</feature>
<keyword evidence="6" id="KW-0812">Transmembrane</keyword>
<dbReference type="Gene3D" id="1.10.287.950">
    <property type="entry name" value="Methyl-accepting chemotaxis protein"/>
    <property type="match status" value="1"/>
</dbReference>
<dbReference type="CDD" id="cd06225">
    <property type="entry name" value="HAMP"/>
    <property type="match status" value="2"/>
</dbReference>
<dbReference type="AlphaFoldDB" id="A0A6B0VS00"/>
<evidence type="ECO:0000313" key="9">
    <source>
        <dbReference type="EMBL" id="MXV63552.1"/>
    </source>
</evidence>
<keyword evidence="10" id="KW-1185">Reference proteome</keyword>
<feature type="region of interest" description="Disordered" evidence="5">
    <location>
        <begin position="1"/>
        <end position="22"/>
    </location>
</feature>
<gene>
    <name evidence="9" type="ORF">GS429_16110</name>
</gene>
<evidence type="ECO:0000256" key="3">
    <source>
        <dbReference type="PROSITE-ProRule" id="PRU00284"/>
    </source>
</evidence>
<feature type="domain" description="HAMP" evidence="8">
    <location>
        <begin position="329"/>
        <end position="381"/>
    </location>
</feature>
<keyword evidence="6" id="KW-0472">Membrane</keyword>